<comment type="caution">
    <text evidence="1">The sequence shown here is derived from an EMBL/GenBank/DDBJ whole genome shotgun (WGS) entry which is preliminary data.</text>
</comment>
<dbReference type="RefSeq" id="WP_011007658.1">
    <property type="nucleotide sequence ID" value="NZ_DAIOPL010000005.1"/>
</dbReference>
<accession>A0A832SU97</accession>
<reference evidence="1" key="1">
    <citation type="journal article" date="2020" name="bioRxiv">
        <title>A rank-normalized archaeal taxonomy based on genome phylogeny resolves widespread incomplete and uneven classifications.</title>
        <authorList>
            <person name="Rinke C."/>
            <person name="Chuvochina M."/>
            <person name="Mussig A.J."/>
            <person name="Chaumeil P.-A."/>
            <person name="Waite D.W."/>
            <person name="Whitman W.B."/>
            <person name="Parks D.H."/>
            <person name="Hugenholtz P."/>
        </authorList>
    </citation>
    <scope>NUCLEOTIDE SEQUENCE</scope>
    <source>
        <strain evidence="1">UBA8839</strain>
    </source>
</reference>
<gene>
    <name evidence="1" type="ORF">HA333_11630</name>
</gene>
<sequence length="178" mass="20635">MKISKSSILHGDEKSRMDRTDLDRLVKKLDRDFKKNKIDINRIVEEIEEFYRGERLGDGIEFAKRIALEAEHLTTKDKLKIQTELIRRAYKARDMREKAYYTVAAGQMLLPNLTVSHPAEDWFERLDLLAFAIGIGAVNYEIKDGEILFEHAGRKRKIEDVKIKNSNQLVTSQVLSSL</sequence>
<proteinExistence type="predicted"/>
<dbReference type="AlphaFoldDB" id="A0A832SU97"/>
<dbReference type="EMBL" id="DUJP01000038">
    <property type="protein sequence ID" value="HII48053.1"/>
    <property type="molecule type" value="Genomic_DNA"/>
</dbReference>
<dbReference type="GeneID" id="1465421"/>
<dbReference type="InterPro" id="IPR011254">
    <property type="entry name" value="Prismane-like_sf"/>
</dbReference>
<dbReference type="GO" id="GO:0016491">
    <property type="term" value="F:oxidoreductase activity"/>
    <property type="evidence" value="ECO:0007669"/>
    <property type="project" value="InterPro"/>
</dbReference>
<dbReference type="SUPFAM" id="SSF56821">
    <property type="entry name" value="Prismane protein-like"/>
    <property type="match status" value="1"/>
</dbReference>
<organism evidence="1 2">
    <name type="scientific">Pyrobaculum aerophilum</name>
    <dbReference type="NCBI Taxonomy" id="13773"/>
    <lineage>
        <taxon>Archaea</taxon>
        <taxon>Thermoproteota</taxon>
        <taxon>Thermoprotei</taxon>
        <taxon>Thermoproteales</taxon>
        <taxon>Thermoproteaceae</taxon>
        <taxon>Pyrobaculum</taxon>
    </lineage>
</organism>
<evidence type="ECO:0000313" key="1">
    <source>
        <dbReference type="EMBL" id="HII48053.1"/>
    </source>
</evidence>
<protein>
    <submittedName>
        <fullName evidence="1">Uncharacterized protein</fullName>
    </submittedName>
</protein>
<dbReference type="Proteomes" id="UP000651120">
    <property type="component" value="Unassembled WGS sequence"/>
</dbReference>
<evidence type="ECO:0000313" key="2">
    <source>
        <dbReference type="Proteomes" id="UP000651120"/>
    </source>
</evidence>
<name>A0A832SU97_9CREN</name>